<sequence length="162" mass="17144">MIMVSACLAGKPVRYNGTAANDTIIEQLIAERKAISVCPELLGGFLTPREPAEIVGGSGYDVLDGTAKVVEYSGTDVTDRYIEGAARALAIANENKVDLVVLKENSPSCGSSFIYDGTFQGQKQAAAGVTTAMFRRAGIRVISEAELGEKQEIMKLGLGNIQ</sequence>
<dbReference type="RefSeq" id="WP_097042784.1">
    <property type="nucleotide sequence ID" value="NZ_OBEK01000004.1"/>
</dbReference>
<keyword evidence="2" id="KW-1185">Reference proteome</keyword>
<accession>A0A285P0X4</accession>
<protein>
    <submittedName>
        <fullName evidence="1">Uncharacterized conserved protein YbbK, DUF523 family</fullName>
    </submittedName>
</protein>
<dbReference type="PANTHER" id="PTHR30087:SF1">
    <property type="entry name" value="HYPOTHETICAL CYTOSOLIC PROTEIN"/>
    <property type="match status" value="1"/>
</dbReference>
<dbReference type="Pfam" id="PF04463">
    <property type="entry name" value="2-thiour_desulf"/>
    <property type="match status" value="1"/>
</dbReference>
<dbReference type="Proteomes" id="UP000219356">
    <property type="component" value="Unassembled WGS sequence"/>
</dbReference>
<dbReference type="PANTHER" id="PTHR30087">
    <property type="entry name" value="INNER MEMBRANE PROTEIN"/>
    <property type="match status" value="1"/>
</dbReference>
<evidence type="ECO:0000313" key="2">
    <source>
        <dbReference type="Proteomes" id="UP000219356"/>
    </source>
</evidence>
<dbReference type="AlphaFoldDB" id="A0A285P0X4"/>
<evidence type="ECO:0000313" key="1">
    <source>
        <dbReference type="EMBL" id="SNZ15382.1"/>
    </source>
</evidence>
<dbReference type="OrthoDB" id="9797779at2"/>
<dbReference type="InterPro" id="IPR007553">
    <property type="entry name" value="2-thiour_desulf"/>
</dbReference>
<proteinExistence type="predicted"/>
<dbReference type="EMBL" id="OBEK01000004">
    <property type="protein sequence ID" value="SNZ15382.1"/>
    <property type="molecule type" value="Genomic_DNA"/>
</dbReference>
<name>A0A285P0X4_9BACI</name>
<gene>
    <name evidence="1" type="ORF">SAMN05421503_2619</name>
</gene>
<reference evidence="2" key="1">
    <citation type="submission" date="2017-09" db="EMBL/GenBank/DDBJ databases">
        <authorList>
            <person name="Varghese N."/>
            <person name="Submissions S."/>
        </authorList>
    </citation>
    <scope>NUCLEOTIDE SEQUENCE [LARGE SCALE GENOMIC DNA]</scope>
    <source>
        <strain evidence="2">CGMCC 1.8913</strain>
    </source>
</reference>
<organism evidence="1 2">
    <name type="scientific">Terribacillus aidingensis</name>
    <dbReference type="NCBI Taxonomy" id="586416"/>
    <lineage>
        <taxon>Bacteria</taxon>
        <taxon>Bacillati</taxon>
        <taxon>Bacillota</taxon>
        <taxon>Bacilli</taxon>
        <taxon>Bacillales</taxon>
        <taxon>Bacillaceae</taxon>
        <taxon>Terribacillus</taxon>
    </lineage>
</organism>